<accession>A0A4Z2IKM5</accession>
<dbReference type="Proteomes" id="UP000314294">
    <property type="component" value="Unassembled WGS sequence"/>
</dbReference>
<gene>
    <name evidence="1" type="ORF">EYF80_012080</name>
</gene>
<evidence type="ECO:0000313" key="1">
    <source>
        <dbReference type="EMBL" id="TNN77782.1"/>
    </source>
</evidence>
<evidence type="ECO:0000313" key="2">
    <source>
        <dbReference type="Proteomes" id="UP000314294"/>
    </source>
</evidence>
<reference evidence="1 2" key="1">
    <citation type="submission" date="2019-03" db="EMBL/GenBank/DDBJ databases">
        <title>First draft genome of Liparis tanakae, snailfish: a comprehensive survey of snailfish specific genes.</title>
        <authorList>
            <person name="Kim W."/>
            <person name="Song I."/>
            <person name="Jeong J.-H."/>
            <person name="Kim D."/>
            <person name="Kim S."/>
            <person name="Ryu S."/>
            <person name="Song J.Y."/>
            <person name="Lee S.K."/>
        </authorList>
    </citation>
    <scope>NUCLEOTIDE SEQUENCE [LARGE SCALE GENOMIC DNA]</scope>
    <source>
        <tissue evidence="1">Muscle</tissue>
    </source>
</reference>
<name>A0A4Z2IKM5_9TELE</name>
<dbReference type="EMBL" id="SRLO01000080">
    <property type="protein sequence ID" value="TNN77782.1"/>
    <property type="molecule type" value="Genomic_DNA"/>
</dbReference>
<proteinExistence type="predicted"/>
<sequence length="81" mass="9301">MDLKNNIDRTGVLNTALRKGQERLLKALYLNPACSLHYTQFNKIHRQAVDSERSVSLGMKGPQSPWPPLELLLFQHTRSWA</sequence>
<organism evidence="1 2">
    <name type="scientific">Liparis tanakae</name>
    <name type="common">Tanaka's snailfish</name>
    <dbReference type="NCBI Taxonomy" id="230148"/>
    <lineage>
        <taxon>Eukaryota</taxon>
        <taxon>Metazoa</taxon>
        <taxon>Chordata</taxon>
        <taxon>Craniata</taxon>
        <taxon>Vertebrata</taxon>
        <taxon>Euteleostomi</taxon>
        <taxon>Actinopterygii</taxon>
        <taxon>Neopterygii</taxon>
        <taxon>Teleostei</taxon>
        <taxon>Neoteleostei</taxon>
        <taxon>Acanthomorphata</taxon>
        <taxon>Eupercaria</taxon>
        <taxon>Perciformes</taxon>
        <taxon>Cottioidei</taxon>
        <taxon>Cottales</taxon>
        <taxon>Liparidae</taxon>
        <taxon>Liparis</taxon>
    </lineage>
</organism>
<comment type="caution">
    <text evidence="1">The sequence shown here is derived from an EMBL/GenBank/DDBJ whole genome shotgun (WGS) entry which is preliminary data.</text>
</comment>
<protein>
    <submittedName>
        <fullName evidence="1">Uncharacterized protein</fullName>
    </submittedName>
</protein>
<keyword evidence="2" id="KW-1185">Reference proteome</keyword>
<dbReference type="AlphaFoldDB" id="A0A4Z2IKM5"/>